<dbReference type="Proteomes" id="UP000291117">
    <property type="component" value="Unassembled WGS sequence"/>
</dbReference>
<evidence type="ECO:0000313" key="9">
    <source>
        <dbReference type="Proteomes" id="UP000291117"/>
    </source>
</evidence>
<evidence type="ECO:0000313" key="8">
    <source>
        <dbReference type="EMBL" id="TCC93161.1"/>
    </source>
</evidence>
<reference evidence="8 9" key="1">
    <citation type="submission" date="2019-02" db="EMBL/GenBank/DDBJ databases">
        <title>Pedobacter sp. RP-3-8 sp. nov., isolated from Arctic soil.</title>
        <authorList>
            <person name="Dahal R.H."/>
        </authorList>
    </citation>
    <scope>NUCLEOTIDE SEQUENCE [LARGE SCALE GENOMIC DNA]</scope>
    <source>
        <strain evidence="8 9">RP-3-8</strain>
    </source>
</reference>
<dbReference type="AlphaFoldDB" id="A0A4R0N0E6"/>
<evidence type="ECO:0000256" key="3">
    <source>
        <dbReference type="ARBA" id="ARBA00022729"/>
    </source>
</evidence>
<proteinExistence type="inferred from homology"/>
<dbReference type="CDD" id="cd08977">
    <property type="entry name" value="SusD"/>
    <property type="match status" value="1"/>
</dbReference>
<dbReference type="OrthoDB" id="5694214at2"/>
<dbReference type="Pfam" id="PF07980">
    <property type="entry name" value="SusD_RagB"/>
    <property type="match status" value="1"/>
</dbReference>
<evidence type="ECO:0000256" key="2">
    <source>
        <dbReference type="ARBA" id="ARBA00006275"/>
    </source>
</evidence>
<evidence type="ECO:0000259" key="6">
    <source>
        <dbReference type="Pfam" id="PF07980"/>
    </source>
</evidence>
<evidence type="ECO:0000256" key="5">
    <source>
        <dbReference type="ARBA" id="ARBA00023237"/>
    </source>
</evidence>
<keyword evidence="9" id="KW-1185">Reference proteome</keyword>
<dbReference type="SUPFAM" id="SSF48452">
    <property type="entry name" value="TPR-like"/>
    <property type="match status" value="1"/>
</dbReference>
<evidence type="ECO:0000259" key="7">
    <source>
        <dbReference type="Pfam" id="PF14322"/>
    </source>
</evidence>
<comment type="similarity">
    <text evidence="2">Belongs to the SusD family.</text>
</comment>
<dbReference type="EMBL" id="SJSM01000012">
    <property type="protein sequence ID" value="TCC93161.1"/>
    <property type="molecule type" value="Genomic_DNA"/>
</dbReference>
<protein>
    <submittedName>
        <fullName evidence="8">RagB/SusD family nutrient uptake outer membrane protein</fullName>
    </submittedName>
</protein>
<keyword evidence="4" id="KW-0472">Membrane</keyword>
<dbReference type="GO" id="GO:0009279">
    <property type="term" value="C:cell outer membrane"/>
    <property type="evidence" value="ECO:0007669"/>
    <property type="project" value="UniProtKB-SubCell"/>
</dbReference>
<dbReference type="InterPro" id="IPR012944">
    <property type="entry name" value="SusD_RagB_dom"/>
</dbReference>
<feature type="domain" description="SusD-like N-terminal" evidence="7">
    <location>
        <begin position="77"/>
        <end position="227"/>
    </location>
</feature>
<sequence>MKLKYLLSCSIILLSIFNVGCKKFLEETPYSFVATDNFYKTATDAELALTGVYDVLNASTIQGEGGSSTWGRGMQFLTSMGCDELITDATKITSDNNFVTIANYTYTSENTILRSSWFFLYAGITRANFIIERVPDIAMNETRKKQILAEAHFLRGMYYAYLGWLFGGVPVVNSTNVNLNQERSTLKEVMLQAESDFKVAYQDLPNRNPKLGRVNKYTAAGFLVKLYVYLASCKENNVGEALNFPLNSFSWVDKDKFYAEALTICQDIYTQSGYSLIPSFNYLFLSATEETARNEQMMLVQAGAGGNNEYIYYFNLAGPTGNYLTVGGTAGWMRPMREAYTRFNVNDSRRNLSFSGNIAAAATSQVINGRKYFTPTTVSASLSNICLNKWREDDPVDRAARGIPANSGETDYGILRYGDVLLMYAECKYKTGDEPGARALLKEVRTRGNTPANLNTITTAYFKANFMDELIDERSRELLGEGWRRFDLIRFGKLKDVVAALNTSITFPTVNVAAVKDNFKDYKIWYPIPRRELDTNKELIPNPGYTN</sequence>
<evidence type="ECO:0000256" key="4">
    <source>
        <dbReference type="ARBA" id="ARBA00023136"/>
    </source>
</evidence>
<dbReference type="RefSeq" id="WP_131610534.1">
    <property type="nucleotide sequence ID" value="NZ_SJSM01000012.1"/>
</dbReference>
<dbReference type="InterPro" id="IPR033985">
    <property type="entry name" value="SusD-like_N"/>
</dbReference>
<keyword evidence="3" id="KW-0732">Signal</keyword>
<organism evidence="8 9">
    <name type="scientific">Pedobacter hiemivivus</name>
    <dbReference type="NCBI Taxonomy" id="2530454"/>
    <lineage>
        <taxon>Bacteria</taxon>
        <taxon>Pseudomonadati</taxon>
        <taxon>Bacteroidota</taxon>
        <taxon>Sphingobacteriia</taxon>
        <taxon>Sphingobacteriales</taxon>
        <taxon>Sphingobacteriaceae</taxon>
        <taxon>Pedobacter</taxon>
    </lineage>
</organism>
<accession>A0A4R0N0E6</accession>
<dbReference type="Gene3D" id="1.25.40.390">
    <property type="match status" value="1"/>
</dbReference>
<comment type="caution">
    <text evidence="8">The sequence shown here is derived from an EMBL/GenBank/DDBJ whole genome shotgun (WGS) entry which is preliminary data.</text>
</comment>
<comment type="subcellular location">
    <subcellularLocation>
        <location evidence="1">Cell outer membrane</location>
    </subcellularLocation>
</comment>
<feature type="domain" description="RagB/SusD" evidence="6">
    <location>
        <begin position="381"/>
        <end position="545"/>
    </location>
</feature>
<name>A0A4R0N0E6_9SPHI</name>
<evidence type="ECO:0000256" key="1">
    <source>
        <dbReference type="ARBA" id="ARBA00004442"/>
    </source>
</evidence>
<gene>
    <name evidence="8" type="ORF">EZ444_18040</name>
</gene>
<dbReference type="Pfam" id="PF14322">
    <property type="entry name" value="SusD-like_3"/>
    <property type="match status" value="1"/>
</dbReference>
<dbReference type="InterPro" id="IPR011990">
    <property type="entry name" value="TPR-like_helical_dom_sf"/>
</dbReference>
<keyword evidence="5" id="KW-0998">Cell outer membrane</keyword>